<dbReference type="Proteomes" id="UP000181992">
    <property type="component" value="Unassembled WGS sequence"/>
</dbReference>
<dbReference type="PANTHER" id="PTHR30518:SF2">
    <property type="entry name" value="ENDOLYTIC MUREIN TRANSGLYCOSYLASE"/>
    <property type="match status" value="1"/>
</dbReference>
<protein>
    <recommendedName>
        <fullName evidence="7">Endolytic murein transglycosylase</fullName>
        <ecNumber evidence="7">4.2.2.29</ecNumber>
    </recommendedName>
    <alternativeName>
        <fullName evidence="7">Peptidoglycan lytic transglycosylase</fullName>
    </alternativeName>
    <alternativeName>
        <fullName evidence="7">Peptidoglycan polymerization terminase</fullName>
    </alternativeName>
</protein>
<evidence type="ECO:0000256" key="2">
    <source>
        <dbReference type="ARBA" id="ARBA00022692"/>
    </source>
</evidence>
<dbReference type="GO" id="GO:0005886">
    <property type="term" value="C:plasma membrane"/>
    <property type="evidence" value="ECO:0007669"/>
    <property type="project" value="UniProtKB-SubCell"/>
</dbReference>
<dbReference type="EC" id="4.2.2.29" evidence="7"/>
<name>A0A1J4V0B1_9BACT</name>
<dbReference type="HAMAP" id="MF_02065">
    <property type="entry name" value="MltG"/>
    <property type="match status" value="1"/>
</dbReference>
<dbReference type="GO" id="GO:0071555">
    <property type="term" value="P:cell wall organization"/>
    <property type="evidence" value="ECO:0007669"/>
    <property type="project" value="UniProtKB-KW"/>
</dbReference>
<feature type="region of interest" description="Disordered" evidence="8">
    <location>
        <begin position="1"/>
        <end position="21"/>
    </location>
</feature>
<keyword evidence="3 7" id="KW-1133">Transmembrane helix</keyword>
<evidence type="ECO:0000256" key="6">
    <source>
        <dbReference type="ARBA" id="ARBA00023316"/>
    </source>
</evidence>
<gene>
    <name evidence="7" type="primary">mltG</name>
    <name evidence="9" type="ORF">AUJ77_02100</name>
</gene>
<dbReference type="Gene3D" id="3.30.1490.480">
    <property type="entry name" value="Endolytic murein transglycosylase"/>
    <property type="match status" value="1"/>
</dbReference>
<dbReference type="STRING" id="1805281.AUJ77_02100"/>
<dbReference type="PANTHER" id="PTHR30518">
    <property type="entry name" value="ENDOLYTIC MUREIN TRANSGLYCOSYLASE"/>
    <property type="match status" value="1"/>
</dbReference>
<proteinExistence type="inferred from homology"/>
<keyword evidence="6 7" id="KW-0961">Cell wall biogenesis/degradation</keyword>
<evidence type="ECO:0000256" key="7">
    <source>
        <dbReference type="HAMAP-Rule" id="MF_02065"/>
    </source>
</evidence>
<reference evidence="9 10" key="1">
    <citation type="journal article" date="2016" name="Environ. Microbiol.">
        <title>Genomic resolution of a cold subsurface aquifer community provides metabolic insights for novel microbes adapted to high CO concentrations.</title>
        <authorList>
            <person name="Probst A.J."/>
            <person name="Castelle C.J."/>
            <person name="Singh A."/>
            <person name="Brown C.T."/>
            <person name="Anantharaman K."/>
            <person name="Sharon I."/>
            <person name="Hug L.A."/>
            <person name="Burstein D."/>
            <person name="Emerson J.B."/>
            <person name="Thomas B.C."/>
            <person name="Banfield J.F."/>
        </authorList>
    </citation>
    <scope>NUCLEOTIDE SEQUENCE [LARGE SCALE GENOMIC DNA]</scope>
    <source>
        <strain evidence="9">CG1_02_43_90</strain>
    </source>
</reference>
<dbReference type="GO" id="GO:0008932">
    <property type="term" value="F:lytic endotransglycosylase activity"/>
    <property type="evidence" value="ECO:0007669"/>
    <property type="project" value="UniProtKB-UniRule"/>
</dbReference>
<dbReference type="AlphaFoldDB" id="A0A1J4V0B1"/>
<sequence length="354" mass="39766">MNETQVEGTNKEDELSSEEIKRKTTGEEISLFIESIRFGKQRSKVLLFFVLLIVFFSATISFFLMPPLDFPLDKTIVIKNGFSLGQVSFLLEDQHLIRSRLLFEFCAMVVGKDKELRAGTYLLETPVGACGLALRITAGNLGVPVVKATIPEGLSNRKIAGILSAKLPQFDATFFMNDTKSQEGYLFPDTYFFSREATAQEVEAMMRANFDKKIATIKPLIDASNHSLKDIIIMASILEKEAVNDTDREIVAGILWKRIEIGMPLQIDASFLYLLGKKSSELTLEDLQMDSLYNTYRNRGLPAGPIGNPGLSALHAALSSRESPYLYYLSDNNGVMHYSKNFKEHKANKMKYLR</sequence>
<comment type="subcellular location">
    <subcellularLocation>
        <location evidence="7">Cell membrane</location>
        <topology evidence="7">Single-pass membrane protein</topology>
    </subcellularLocation>
</comment>
<organism evidence="9 10">
    <name type="scientific">Candidatus Nomurabacteria bacterium CG1_02_43_90</name>
    <dbReference type="NCBI Taxonomy" id="1805281"/>
    <lineage>
        <taxon>Bacteria</taxon>
        <taxon>Candidatus Nomuraibacteriota</taxon>
    </lineage>
</organism>
<keyword evidence="5 7" id="KW-0456">Lyase</keyword>
<comment type="catalytic activity">
    <reaction evidence="7">
        <text>a peptidoglycan chain = a peptidoglycan chain with N-acetyl-1,6-anhydromuramyl-[peptide] at the reducing end + a peptidoglycan chain with N-acetylglucosamine at the non-reducing end.</text>
        <dbReference type="EC" id="4.2.2.29"/>
    </reaction>
</comment>
<comment type="caution">
    <text evidence="9">The sequence shown here is derived from an EMBL/GenBank/DDBJ whole genome shotgun (WGS) entry which is preliminary data.</text>
</comment>
<accession>A0A1J4V0B1</accession>
<keyword evidence="4 7" id="KW-0472">Membrane</keyword>
<feature type="compositionally biased region" description="Basic and acidic residues" evidence="8">
    <location>
        <begin position="9"/>
        <end position="21"/>
    </location>
</feature>
<dbReference type="Pfam" id="PF02618">
    <property type="entry name" value="YceG"/>
    <property type="match status" value="1"/>
</dbReference>
<dbReference type="EMBL" id="MNVN01000015">
    <property type="protein sequence ID" value="OIO30580.1"/>
    <property type="molecule type" value="Genomic_DNA"/>
</dbReference>
<keyword evidence="1 7" id="KW-1003">Cell membrane</keyword>
<dbReference type="Gene3D" id="3.30.160.60">
    <property type="entry name" value="Classic Zinc Finger"/>
    <property type="match status" value="1"/>
</dbReference>
<comment type="function">
    <text evidence="7">Functions as a peptidoglycan terminase that cleaves nascent peptidoglycan strands endolytically to terminate their elongation.</text>
</comment>
<dbReference type="NCBIfam" id="TIGR00247">
    <property type="entry name" value="endolytic transglycosylase MltG"/>
    <property type="match status" value="1"/>
</dbReference>
<dbReference type="GO" id="GO:0009252">
    <property type="term" value="P:peptidoglycan biosynthetic process"/>
    <property type="evidence" value="ECO:0007669"/>
    <property type="project" value="UniProtKB-UniRule"/>
</dbReference>
<dbReference type="InterPro" id="IPR003770">
    <property type="entry name" value="MLTG-like"/>
</dbReference>
<evidence type="ECO:0000256" key="5">
    <source>
        <dbReference type="ARBA" id="ARBA00023239"/>
    </source>
</evidence>
<feature type="site" description="Important for catalytic activity" evidence="7">
    <location>
        <position position="241"/>
    </location>
</feature>
<keyword evidence="2 7" id="KW-0812">Transmembrane</keyword>
<evidence type="ECO:0000256" key="1">
    <source>
        <dbReference type="ARBA" id="ARBA00022475"/>
    </source>
</evidence>
<evidence type="ECO:0000256" key="8">
    <source>
        <dbReference type="SAM" id="MobiDB-lite"/>
    </source>
</evidence>
<evidence type="ECO:0000313" key="9">
    <source>
        <dbReference type="EMBL" id="OIO30580.1"/>
    </source>
</evidence>
<feature type="transmembrane region" description="Helical" evidence="7">
    <location>
        <begin position="45"/>
        <end position="65"/>
    </location>
</feature>
<evidence type="ECO:0000256" key="3">
    <source>
        <dbReference type="ARBA" id="ARBA00022989"/>
    </source>
</evidence>
<evidence type="ECO:0000313" key="10">
    <source>
        <dbReference type="Proteomes" id="UP000181992"/>
    </source>
</evidence>
<evidence type="ECO:0000256" key="4">
    <source>
        <dbReference type="ARBA" id="ARBA00023136"/>
    </source>
</evidence>
<comment type="similarity">
    <text evidence="7">Belongs to the transglycosylase MltG family.</text>
</comment>